<dbReference type="EMBL" id="BNBO01000037">
    <property type="protein sequence ID" value="GHH78479.1"/>
    <property type="molecule type" value="Genomic_DNA"/>
</dbReference>
<dbReference type="AlphaFoldDB" id="A0A919G631"/>
<organism evidence="3 4">
    <name type="scientific">Kitasatospora indigofera</name>
    <dbReference type="NCBI Taxonomy" id="67307"/>
    <lineage>
        <taxon>Bacteria</taxon>
        <taxon>Bacillati</taxon>
        <taxon>Actinomycetota</taxon>
        <taxon>Actinomycetes</taxon>
        <taxon>Kitasatosporales</taxon>
        <taxon>Streptomycetaceae</taxon>
        <taxon>Kitasatospora</taxon>
    </lineage>
</organism>
<keyword evidence="1" id="KW-0677">Repeat</keyword>
<dbReference type="PROSITE" id="PS51903">
    <property type="entry name" value="CLP_R"/>
    <property type="match status" value="1"/>
</dbReference>
<accession>A0A919G631</accession>
<dbReference type="Pfam" id="PF02861">
    <property type="entry name" value="Clp_N"/>
    <property type="match status" value="2"/>
</dbReference>
<dbReference type="PANTHER" id="PTHR47016">
    <property type="entry name" value="ATP-DEPENDENT CLP PROTEASE ATP-BINDING SUBUNIT CLPT1, CHLOROPLASTIC"/>
    <property type="match status" value="1"/>
</dbReference>
<sequence length="190" mass="19817">MFERFTVAARGTVVQAREEAAALRHDHVGTEHLLLGMLGQADDPSAQVLVDAGLDLATARAAVVRLLGSGDDAQALASIGVDLDAVREAVEAAFGEGALDGPGKGEERRGRGWFKAGGRSPFTPRAKKTLELSLRESIRLGSGHIAVGHLLLGVLREGQGLGARVIADHGLDFAAVRRAVEARLTESATG</sequence>
<reference evidence="3" key="2">
    <citation type="submission" date="2020-09" db="EMBL/GenBank/DDBJ databases">
        <authorList>
            <person name="Sun Q."/>
            <person name="Ohkuma M."/>
        </authorList>
    </citation>
    <scope>NUCLEOTIDE SEQUENCE</scope>
    <source>
        <strain evidence="3">JCM 4646</strain>
    </source>
</reference>
<dbReference type="InterPro" id="IPR044217">
    <property type="entry name" value="CLPT1/2"/>
</dbReference>
<evidence type="ECO:0000313" key="3">
    <source>
        <dbReference type="EMBL" id="GHH78479.1"/>
    </source>
</evidence>
<dbReference type="Gene3D" id="1.10.1780.10">
    <property type="entry name" value="Clp, N-terminal domain"/>
    <property type="match status" value="2"/>
</dbReference>
<dbReference type="GeneID" id="95355790"/>
<dbReference type="InterPro" id="IPR004176">
    <property type="entry name" value="Clp_R_N"/>
</dbReference>
<gene>
    <name evidence="3" type="ORF">GCM10018781_54290</name>
</gene>
<evidence type="ECO:0000313" key="4">
    <source>
        <dbReference type="Proteomes" id="UP000617734"/>
    </source>
</evidence>
<dbReference type="SUPFAM" id="SSF81923">
    <property type="entry name" value="Double Clp-N motif"/>
    <property type="match status" value="2"/>
</dbReference>
<protein>
    <recommendedName>
        <fullName evidence="2">Clp R domain-containing protein</fullName>
    </recommendedName>
</protein>
<evidence type="ECO:0000259" key="2">
    <source>
        <dbReference type="PROSITE" id="PS51903"/>
    </source>
</evidence>
<dbReference type="Proteomes" id="UP000617734">
    <property type="component" value="Unassembled WGS sequence"/>
</dbReference>
<proteinExistence type="predicted"/>
<dbReference type="RefSeq" id="WP_190213538.1">
    <property type="nucleotide sequence ID" value="NZ_BNBO01000037.1"/>
</dbReference>
<reference evidence="3" key="1">
    <citation type="journal article" date="2014" name="Int. J. Syst. Evol. Microbiol.">
        <title>Complete genome sequence of Corynebacterium casei LMG S-19264T (=DSM 44701T), isolated from a smear-ripened cheese.</title>
        <authorList>
            <consortium name="US DOE Joint Genome Institute (JGI-PGF)"/>
            <person name="Walter F."/>
            <person name="Albersmeier A."/>
            <person name="Kalinowski J."/>
            <person name="Ruckert C."/>
        </authorList>
    </citation>
    <scope>NUCLEOTIDE SEQUENCE</scope>
    <source>
        <strain evidence="3">JCM 4646</strain>
    </source>
</reference>
<keyword evidence="4" id="KW-1185">Reference proteome</keyword>
<dbReference type="InterPro" id="IPR036628">
    <property type="entry name" value="Clp_N_dom_sf"/>
</dbReference>
<evidence type="ECO:0000256" key="1">
    <source>
        <dbReference type="PROSITE-ProRule" id="PRU01251"/>
    </source>
</evidence>
<name>A0A919G631_9ACTN</name>
<comment type="caution">
    <text evidence="3">The sequence shown here is derived from an EMBL/GenBank/DDBJ whole genome shotgun (WGS) entry which is preliminary data.</text>
</comment>
<feature type="domain" description="Clp R" evidence="2">
    <location>
        <begin position="2"/>
        <end position="187"/>
    </location>
</feature>
<dbReference type="PANTHER" id="PTHR47016:SF5">
    <property type="entry name" value="CLP DOMAIN SUPERFAMILY PROTEIN"/>
    <property type="match status" value="1"/>
</dbReference>